<dbReference type="RefSeq" id="XP_012936296.1">
    <property type="nucleotide sequence ID" value="XM_013080842.2"/>
</dbReference>
<proteinExistence type="predicted"/>
<dbReference type="Proteomes" id="UP000694888">
    <property type="component" value="Unplaced"/>
</dbReference>
<reference evidence="4" key="1">
    <citation type="submission" date="2025-08" db="UniProtKB">
        <authorList>
            <consortium name="RefSeq"/>
        </authorList>
    </citation>
    <scope>IDENTIFICATION</scope>
</reference>
<gene>
    <name evidence="4" type="primary">LOC101862256</name>
</gene>
<feature type="compositionally biased region" description="Basic and acidic residues" evidence="1">
    <location>
        <begin position="1321"/>
        <end position="1333"/>
    </location>
</feature>
<feature type="compositionally biased region" description="Basic and acidic residues" evidence="1">
    <location>
        <begin position="1378"/>
        <end position="1390"/>
    </location>
</feature>
<dbReference type="PROSITE" id="PS50238">
    <property type="entry name" value="RHOGAP"/>
    <property type="match status" value="1"/>
</dbReference>
<feature type="domain" description="Rho-GAP" evidence="2">
    <location>
        <begin position="59"/>
        <end position="251"/>
    </location>
</feature>
<evidence type="ECO:0000256" key="1">
    <source>
        <dbReference type="SAM" id="MobiDB-lite"/>
    </source>
</evidence>
<dbReference type="Gene3D" id="1.10.555.10">
    <property type="entry name" value="Rho GTPase activation protein"/>
    <property type="match status" value="1"/>
</dbReference>
<organism evidence="3 4">
    <name type="scientific">Aplysia californica</name>
    <name type="common">California sea hare</name>
    <dbReference type="NCBI Taxonomy" id="6500"/>
    <lineage>
        <taxon>Eukaryota</taxon>
        <taxon>Metazoa</taxon>
        <taxon>Spiralia</taxon>
        <taxon>Lophotrochozoa</taxon>
        <taxon>Mollusca</taxon>
        <taxon>Gastropoda</taxon>
        <taxon>Heterobranchia</taxon>
        <taxon>Euthyneura</taxon>
        <taxon>Tectipleura</taxon>
        <taxon>Aplysiida</taxon>
        <taxon>Aplysioidea</taxon>
        <taxon>Aplysiidae</taxon>
        <taxon>Aplysia</taxon>
    </lineage>
</organism>
<dbReference type="SUPFAM" id="SSF48350">
    <property type="entry name" value="GTPase activation domain, GAP"/>
    <property type="match status" value="1"/>
</dbReference>
<feature type="region of interest" description="Disordered" evidence="1">
    <location>
        <begin position="447"/>
        <end position="579"/>
    </location>
</feature>
<feature type="region of interest" description="Disordered" evidence="1">
    <location>
        <begin position="1106"/>
        <end position="1157"/>
    </location>
</feature>
<feature type="compositionally biased region" description="Basic and acidic residues" evidence="1">
    <location>
        <begin position="972"/>
        <end position="983"/>
    </location>
</feature>
<dbReference type="Pfam" id="PF00620">
    <property type="entry name" value="RhoGAP"/>
    <property type="match status" value="1"/>
</dbReference>
<keyword evidence="3" id="KW-1185">Reference proteome</keyword>
<feature type="region of interest" description="Disordered" evidence="1">
    <location>
        <begin position="348"/>
        <end position="372"/>
    </location>
</feature>
<evidence type="ECO:0000313" key="3">
    <source>
        <dbReference type="Proteomes" id="UP000694888"/>
    </source>
</evidence>
<feature type="compositionally biased region" description="Polar residues" evidence="1">
    <location>
        <begin position="1108"/>
        <end position="1131"/>
    </location>
</feature>
<feature type="region of interest" description="Disordered" evidence="1">
    <location>
        <begin position="736"/>
        <end position="765"/>
    </location>
</feature>
<dbReference type="InterPro" id="IPR008936">
    <property type="entry name" value="Rho_GTPase_activation_prot"/>
</dbReference>
<feature type="compositionally biased region" description="Basic and acidic residues" evidence="1">
    <location>
        <begin position="1235"/>
        <end position="1260"/>
    </location>
</feature>
<protein>
    <submittedName>
        <fullName evidence="4">Uncharacterized protein LOC101862256 isoform X1</fullName>
    </submittedName>
</protein>
<dbReference type="InterPro" id="IPR000198">
    <property type="entry name" value="RhoGAP_dom"/>
</dbReference>
<feature type="region of interest" description="Disordered" evidence="1">
    <location>
        <begin position="1193"/>
        <end position="1364"/>
    </location>
</feature>
<feature type="compositionally biased region" description="Low complexity" evidence="1">
    <location>
        <begin position="1342"/>
        <end position="1356"/>
    </location>
</feature>
<feature type="compositionally biased region" description="Low complexity" evidence="1">
    <location>
        <begin position="1014"/>
        <end position="1025"/>
    </location>
</feature>
<feature type="compositionally biased region" description="Basic and acidic residues" evidence="1">
    <location>
        <begin position="1415"/>
        <end position="1424"/>
    </location>
</feature>
<evidence type="ECO:0000313" key="4">
    <source>
        <dbReference type="RefSeq" id="XP_012936296.1"/>
    </source>
</evidence>
<feature type="region of interest" description="Disordered" evidence="1">
    <location>
        <begin position="964"/>
        <end position="983"/>
    </location>
</feature>
<dbReference type="PANTHER" id="PTHR15670">
    <property type="entry name" value="RHO GTPASE ACTIVATING PROTEIN 11A"/>
    <property type="match status" value="1"/>
</dbReference>
<feature type="compositionally biased region" description="Polar residues" evidence="1">
    <location>
        <begin position="1295"/>
        <end position="1318"/>
    </location>
</feature>
<feature type="region of interest" description="Disordered" evidence="1">
    <location>
        <begin position="1041"/>
        <end position="1063"/>
    </location>
</feature>
<name>A0ABM0ZX32_APLCA</name>
<feature type="region of interest" description="Disordered" evidence="1">
    <location>
        <begin position="1377"/>
        <end position="1527"/>
    </location>
</feature>
<dbReference type="InterPro" id="IPR042869">
    <property type="entry name" value="ARHGAP11A/B"/>
</dbReference>
<accession>A0ABM0ZX32</accession>
<feature type="compositionally biased region" description="Low complexity" evidence="1">
    <location>
        <begin position="736"/>
        <end position="745"/>
    </location>
</feature>
<feature type="compositionally biased region" description="Polar residues" evidence="1">
    <location>
        <begin position="1203"/>
        <end position="1215"/>
    </location>
</feature>
<evidence type="ECO:0000259" key="2">
    <source>
        <dbReference type="PROSITE" id="PS50238"/>
    </source>
</evidence>
<feature type="compositionally biased region" description="Basic and acidic residues" evidence="1">
    <location>
        <begin position="479"/>
        <end position="489"/>
    </location>
</feature>
<feature type="compositionally biased region" description="Polar residues" evidence="1">
    <location>
        <begin position="1503"/>
        <end position="1514"/>
    </location>
</feature>
<feature type="region of interest" description="Disordered" evidence="1">
    <location>
        <begin position="993"/>
        <end position="1025"/>
    </location>
</feature>
<feature type="region of interest" description="Disordered" evidence="1">
    <location>
        <begin position="832"/>
        <end position="862"/>
    </location>
</feature>
<dbReference type="PANTHER" id="PTHR15670:SF4">
    <property type="entry name" value="RHO GTPASE-ACTIVATING PROTEIN 11A"/>
    <property type="match status" value="1"/>
</dbReference>
<feature type="compositionally biased region" description="Basic residues" evidence="1">
    <location>
        <begin position="1478"/>
        <end position="1496"/>
    </location>
</feature>
<sequence>MDGCVLVNNIDRTDRLQSIVIQDLRVLGLKLPKPKKLKKLNQSRCVSQDDLPKDKVFGESLSVIPGSFIPEYGYVPQFLIDAAKIIDANLDSEGIFRKSGAVSRQKELKVAIEDGRPFADANIFDVAVLIKQFFRELPEPLFVSHLTDVFVKCYQLPPDKDPKRALLRLCLLLPTENIGALRHLLHMLSRVAANAEKNKMTANNLAVVMAPNLMHGNKGGQMQKMNAAEEKLLNIKTCIVELLIRNCDQVGMVEVGFQNQLKLMAEYYPTDDELDASDDNMLEESKDIALKKKRRRSSSLSVICSLTGLVNSIANKFRRSTDGKSINMSSASTFHGEMSLASNTSMDASRMLEESSANLTTPHIRKRRASGDTVPFSATKKKNILGNLPQRSALASTPFTPASAVKRPPTLDESSFLDVSRAPYLNSTTPVSGSKASRKKINLFSSPASSKRLKGQLVESRGLSPTPKGKRGFFGRLGGRSEKESHDSLGARLSLSGTSKPADRDVGITHSVSSPSLREEALAAGKSSSDSDLRESNGTHTISGASEAGVTRRSTGHSIPLERQSARRGLMSGAGSSGLKTDLLKHRKMVGRVSIGEPCPVIVPVVPDAIDIQADTELRRSRRDEYDLGMNKKGKGKNSKSTEDVELNGLNDLNKSGPSNMDTNLLDIIIPPPVGFGDGPAEEEKVQIIRDGNEDMEVNIESDEESLAGFSTISGGTVMRRTESGRYSALGVRSTSGSSIVSSVSDPGLAPSAVKGEGSERSQSSLDGANFCKPMALTAGSSHGHPSLKRATRFNESQPDDVYVTLTGVQSALEEEKRHQNVEGDYVVLRPHKRQTDKSGPGMRLLSDNYGSEESSSASSVPAIDQLKGDEENLSECKSLANIPDKINVHRKKSVSAEDLQTAPRVATPVRANSLHALSPAGKKFNYKPYLQISRDTHKLLARAGFMAPQADLAPLSTDVAVPVRSPKRSAHREEMKNTLRASFYEKRRSLSSSFRHSTRSSRSDVSQDTANRSSSASNMSQISSDWDGLSLDSHVFADESQLELQVEEQSEPTEIGHKVSEYSSKMEVSVLEQKSGDEVMQDDCQQDDVVGKGDEVKNDITDAATCENGNVPTVQANSSDEQSEGASATDDSVAEFKRPLTSRHGKLSESDKSMTLSGILDKSLAEHGPMRIKRAKIALQKHDSILDISERKAGSVAESVKHFSQPQPQSSSTRKAARHRRASSPVRIPTIFAKNEEKARQYREIASFARERSTSRSERASFSSNSPQDDSDPESEAYGSEGNITVMEVKGAASESSSDQGENSPDSDSISNDTEALNSEAHHKFQFQDRHQQSSKKKKLSALGSASSPSFQSPSKRQRIELSDSLMETINAVTTPESEKFLKAGDHLKSPLKSPLQESTNTADSMPSSPSASKSRDPEESVKPKSLAGHTPLRVQFAMDQASTSNPGHPQTLHPVKKAKNGMLSPRKNAPRSPRSQVRRSPRHSPRRSPRHSPRHPASQSQQDNGTGMSFSSVWLKLDGEEESNS</sequence>
<dbReference type="GeneID" id="101862256"/>
<dbReference type="SMART" id="SM00324">
    <property type="entry name" value="RhoGAP"/>
    <property type="match status" value="1"/>
</dbReference>